<feature type="transmembrane region" description="Helical" evidence="2">
    <location>
        <begin position="322"/>
        <end position="342"/>
    </location>
</feature>
<protein>
    <submittedName>
        <fullName evidence="3">Uncharacterized protein</fullName>
    </submittedName>
</protein>
<feature type="compositionally biased region" description="Low complexity" evidence="1">
    <location>
        <begin position="429"/>
        <end position="442"/>
    </location>
</feature>
<feature type="compositionally biased region" description="Low complexity" evidence="1">
    <location>
        <begin position="180"/>
        <end position="195"/>
    </location>
</feature>
<evidence type="ECO:0000313" key="4">
    <source>
        <dbReference type="Proteomes" id="UP000095751"/>
    </source>
</evidence>
<feature type="compositionally biased region" description="Basic and acidic residues" evidence="1">
    <location>
        <begin position="217"/>
        <end position="226"/>
    </location>
</feature>
<feature type="region of interest" description="Disordered" evidence="1">
    <location>
        <begin position="180"/>
        <end position="226"/>
    </location>
</feature>
<dbReference type="EMBL" id="KV784439">
    <property type="protein sequence ID" value="OEU05975.1"/>
    <property type="molecule type" value="Genomic_DNA"/>
</dbReference>
<feature type="region of interest" description="Disordered" evidence="1">
    <location>
        <begin position="490"/>
        <end position="511"/>
    </location>
</feature>
<organism evidence="3 4">
    <name type="scientific">Fragilariopsis cylindrus CCMP1102</name>
    <dbReference type="NCBI Taxonomy" id="635003"/>
    <lineage>
        <taxon>Eukaryota</taxon>
        <taxon>Sar</taxon>
        <taxon>Stramenopiles</taxon>
        <taxon>Ochrophyta</taxon>
        <taxon>Bacillariophyta</taxon>
        <taxon>Bacillariophyceae</taxon>
        <taxon>Bacillariophycidae</taxon>
        <taxon>Bacillariales</taxon>
        <taxon>Bacillariaceae</taxon>
        <taxon>Fragilariopsis</taxon>
    </lineage>
</organism>
<feature type="compositionally biased region" description="Basic and acidic residues" evidence="1">
    <location>
        <begin position="490"/>
        <end position="501"/>
    </location>
</feature>
<keyword evidence="4" id="KW-1185">Reference proteome</keyword>
<keyword evidence="2" id="KW-0472">Membrane</keyword>
<name>A0A1E7EJB1_9STRA</name>
<dbReference type="InParanoid" id="A0A1E7EJB1"/>
<reference evidence="3 4" key="1">
    <citation type="submission" date="2016-09" db="EMBL/GenBank/DDBJ databases">
        <title>Extensive genetic diversity and differential bi-allelic expression allows diatom success in the polar Southern Ocean.</title>
        <authorList>
            <consortium name="DOE Joint Genome Institute"/>
            <person name="Mock T."/>
            <person name="Otillar R.P."/>
            <person name="Strauss J."/>
            <person name="Dupont C."/>
            <person name="Frickenhaus S."/>
            <person name="Maumus F."/>
            <person name="Mcmullan M."/>
            <person name="Sanges R."/>
            <person name="Schmutz J."/>
            <person name="Toseland A."/>
            <person name="Valas R."/>
            <person name="Veluchamy A."/>
            <person name="Ward B.J."/>
            <person name="Allen A."/>
            <person name="Barry K."/>
            <person name="Falciatore A."/>
            <person name="Ferrante M."/>
            <person name="Fortunato A.E."/>
            <person name="Gloeckner G."/>
            <person name="Gruber A."/>
            <person name="Hipkin R."/>
            <person name="Janech M."/>
            <person name="Kroth P."/>
            <person name="Leese F."/>
            <person name="Lindquist E."/>
            <person name="Lyon B.R."/>
            <person name="Martin J."/>
            <person name="Mayer C."/>
            <person name="Parker M."/>
            <person name="Quesneville H."/>
            <person name="Raymond J."/>
            <person name="Uhlig C."/>
            <person name="Valentin K.U."/>
            <person name="Worden A.Z."/>
            <person name="Armbrust E.V."/>
            <person name="Bowler C."/>
            <person name="Green B."/>
            <person name="Moulton V."/>
            <person name="Van Oosterhout C."/>
            <person name="Grigoriev I."/>
        </authorList>
    </citation>
    <scope>NUCLEOTIDE SEQUENCE [LARGE SCALE GENOMIC DNA]</scope>
    <source>
        <strain evidence="3 4">CCMP1102</strain>
    </source>
</reference>
<evidence type="ECO:0000313" key="3">
    <source>
        <dbReference type="EMBL" id="OEU05975.1"/>
    </source>
</evidence>
<accession>A0A1E7EJB1</accession>
<proteinExistence type="predicted"/>
<dbReference type="KEGG" id="fcy:FRACYDRAFT_257155"/>
<evidence type="ECO:0000256" key="2">
    <source>
        <dbReference type="SAM" id="Phobius"/>
    </source>
</evidence>
<feature type="region of interest" description="Disordered" evidence="1">
    <location>
        <begin position="422"/>
        <end position="444"/>
    </location>
</feature>
<gene>
    <name evidence="3" type="ORF">FRACYDRAFT_257155</name>
</gene>
<dbReference type="AlphaFoldDB" id="A0A1E7EJB1"/>
<evidence type="ECO:0000256" key="1">
    <source>
        <dbReference type="SAM" id="MobiDB-lite"/>
    </source>
</evidence>
<dbReference type="OrthoDB" id="52951at2759"/>
<keyword evidence="2" id="KW-0812">Transmembrane</keyword>
<dbReference type="Proteomes" id="UP000095751">
    <property type="component" value="Unassembled WGS sequence"/>
</dbReference>
<keyword evidence="2" id="KW-1133">Transmembrane helix</keyword>
<sequence length="511" mass="56931">MHHQYRPNNLERLYGAHHYTYGYKVQLLLRALGRLGRCQSVLSPKKGHLGPKTVIHDSSKSYGLRLTAAAAVSNTERTNTATCAVSVLSSISSTEEKNQSSSSSSSSSLSSYRIDMVANHNNNSKSLLKGSPLQEGDIIETINNSRNILDFLGTTTTTGGDYYLKSSAFQNGQSVTFVVERNSSSSSVQQQQEQQQENEVEEEEEEGEGEENEEGDVDKNDNGERNNIDDCSAIVRAFCDIVLSINGISTVCDFDDTTSISVEEANKLLLLGSDDNDSTVVDIIALNPRKLKQQQQQQQQYNRNKDQNHKLWRRTMKTKKQLLKRTGVAIGGSVMIGAGLVIHPFGSILMISGVSILGKEFETPNRIITDVRNSVERWTNTTTSSNIDDDILTTTTTSESLMTNRMKRFSLRYVVPFLDKMAGDRRNTNDNNRNNNNSNNNNEVVFGGDIEAVRMVNNTPKTIAPTTVAAASFIDQQQQQQRDDNNNVYEKEVQQQKHDLDEYSSTTTKRV</sequence>
<feature type="compositionally biased region" description="Acidic residues" evidence="1">
    <location>
        <begin position="196"/>
        <end position="216"/>
    </location>
</feature>